<comment type="subcellular location">
    <subcellularLocation>
        <location evidence="1">Cell membrane</location>
        <topology evidence="1">Multi-pass membrane protein</topology>
    </subcellularLocation>
</comment>
<dbReference type="GO" id="GO:0005886">
    <property type="term" value="C:plasma membrane"/>
    <property type="evidence" value="ECO:0007669"/>
    <property type="project" value="UniProtKB-SubCell"/>
</dbReference>
<dbReference type="InterPro" id="IPR026392">
    <property type="entry name" value="Exo/Archaeosortase_dom"/>
</dbReference>
<evidence type="ECO:0000313" key="9">
    <source>
        <dbReference type="EMBL" id="TSJ77213.1"/>
    </source>
</evidence>
<dbReference type="Proteomes" id="UP000315648">
    <property type="component" value="Unassembled WGS sequence"/>
</dbReference>
<feature type="transmembrane region" description="Helical" evidence="8">
    <location>
        <begin position="224"/>
        <end position="243"/>
    </location>
</feature>
<evidence type="ECO:0000256" key="7">
    <source>
        <dbReference type="ARBA" id="ARBA00023136"/>
    </source>
</evidence>
<feature type="transmembrane region" description="Helical" evidence="8">
    <location>
        <begin position="263"/>
        <end position="283"/>
    </location>
</feature>
<keyword evidence="2" id="KW-1003">Cell membrane</keyword>
<dbReference type="AlphaFoldDB" id="A0A556QKN5"/>
<keyword evidence="7 8" id="KW-0472">Membrane</keyword>
<dbReference type="GO" id="GO:0006508">
    <property type="term" value="P:proteolysis"/>
    <property type="evidence" value="ECO:0007669"/>
    <property type="project" value="UniProtKB-KW"/>
</dbReference>
<dbReference type="OrthoDB" id="182256at2"/>
<keyword evidence="10" id="KW-1185">Reference proteome</keyword>
<name>A0A556QKN5_9BACT</name>
<protein>
    <submittedName>
        <fullName evidence="9">Exosortase/archaeosortase family protein</fullName>
    </submittedName>
</protein>
<evidence type="ECO:0000256" key="5">
    <source>
        <dbReference type="ARBA" id="ARBA00022801"/>
    </source>
</evidence>
<organism evidence="9 10">
    <name type="scientific">Rariglobus hedericola</name>
    <dbReference type="NCBI Taxonomy" id="2597822"/>
    <lineage>
        <taxon>Bacteria</taxon>
        <taxon>Pseudomonadati</taxon>
        <taxon>Verrucomicrobiota</taxon>
        <taxon>Opitutia</taxon>
        <taxon>Opitutales</taxon>
        <taxon>Opitutaceae</taxon>
        <taxon>Rariglobus</taxon>
    </lineage>
</organism>
<evidence type="ECO:0000256" key="2">
    <source>
        <dbReference type="ARBA" id="ARBA00022475"/>
    </source>
</evidence>
<keyword evidence="6 8" id="KW-1133">Transmembrane helix</keyword>
<dbReference type="EMBL" id="VMBG01000002">
    <property type="protein sequence ID" value="TSJ77213.1"/>
    <property type="molecule type" value="Genomic_DNA"/>
</dbReference>
<dbReference type="NCBIfam" id="TIGR04178">
    <property type="entry name" value="exo_archaeo"/>
    <property type="match status" value="1"/>
</dbReference>
<dbReference type="Pfam" id="PF09721">
    <property type="entry name" value="Exosortase_EpsH"/>
    <property type="match status" value="1"/>
</dbReference>
<reference evidence="9 10" key="1">
    <citation type="submission" date="2019-07" db="EMBL/GenBank/DDBJ databases">
        <title>Description of 53C-WASEF.</title>
        <authorList>
            <person name="Pitt A."/>
            <person name="Hahn M.W."/>
        </authorList>
    </citation>
    <scope>NUCLEOTIDE SEQUENCE [LARGE SCALE GENOMIC DNA]</scope>
    <source>
        <strain evidence="9 10">53C-WASEF</strain>
    </source>
</reference>
<gene>
    <name evidence="9" type="ORF">FPL22_14030</name>
</gene>
<proteinExistence type="predicted"/>
<feature type="transmembrane region" description="Helical" evidence="8">
    <location>
        <begin position="100"/>
        <end position="119"/>
    </location>
</feature>
<keyword evidence="3" id="KW-0645">Protease</keyword>
<keyword evidence="5" id="KW-0378">Hydrolase</keyword>
<evidence type="ECO:0000256" key="6">
    <source>
        <dbReference type="ARBA" id="ARBA00022989"/>
    </source>
</evidence>
<evidence type="ECO:0000313" key="10">
    <source>
        <dbReference type="Proteomes" id="UP000315648"/>
    </source>
</evidence>
<feature type="transmembrane region" description="Helical" evidence="8">
    <location>
        <begin position="12"/>
        <end position="32"/>
    </location>
</feature>
<evidence type="ECO:0000256" key="4">
    <source>
        <dbReference type="ARBA" id="ARBA00022692"/>
    </source>
</evidence>
<evidence type="ECO:0000256" key="8">
    <source>
        <dbReference type="SAM" id="Phobius"/>
    </source>
</evidence>
<sequence length="520" mass="56860">MSVGSISSRAWLPSALYVAGIVLTVAIAGRSLGQAWTLAPDLGHGWALPWLMGWLLWERLSTNAAAPGLVPPAAWRRPLIGAAIGGYALVRLLLEPFPLWPVLLWVLAGLLYVFLLLAARAAGGNPWMRVAAGPLALVFTVVPWPGFVENTVILPLRELLATGVAEVLNFVNVPAYSDGATIHIGSGPVGVDEACGGLRSLQTSLMIAWFVGEVARMRWVRRGVLLVMAVLAAITGNFLRALVLTWVTDSGGMERLHAWHDPAGYIALVCTLVVVAVLGWAWRSKDVVVNSSPMQWPVLSWKQARGALLALTVCVVVEAGVRGWYASADKPVPPPHGWVVQWPESAEAFKRYPIDAYAQEMLKPDSFESASWRARGLGDRSGYYIGWDGGLSARNAPFIHSPEICMPMTGGLLVARGAAVNVQVGQLELPFESYEFSRRGRLLHIFRVVWNPDEGRSPIPPVEPKSRWEWFGQQWKIVTGRNITVRAQVMAFSIAGASDQAEAERLFREEIARIVVPDRR</sequence>
<evidence type="ECO:0000256" key="1">
    <source>
        <dbReference type="ARBA" id="ARBA00004651"/>
    </source>
</evidence>
<comment type="caution">
    <text evidence="9">The sequence shown here is derived from an EMBL/GenBank/DDBJ whole genome shotgun (WGS) entry which is preliminary data.</text>
</comment>
<dbReference type="RefSeq" id="WP_144353616.1">
    <property type="nucleotide sequence ID" value="NZ_CBCRVV010000016.1"/>
</dbReference>
<evidence type="ECO:0000256" key="3">
    <source>
        <dbReference type="ARBA" id="ARBA00022670"/>
    </source>
</evidence>
<dbReference type="InterPro" id="IPR019127">
    <property type="entry name" value="Exosortase"/>
</dbReference>
<keyword evidence="4 8" id="KW-0812">Transmembrane</keyword>
<dbReference type="GO" id="GO:0008233">
    <property type="term" value="F:peptidase activity"/>
    <property type="evidence" value="ECO:0007669"/>
    <property type="project" value="UniProtKB-KW"/>
</dbReference>
<accession>A0A556QKN5</accession>